<dbReference type="Proteomes" id="UP000827549">
    <property type="component" value="Chromosome 7"/>
</dbReference>
<feature type="region of interest" description="Disordered" evidence="1">
    <location>
        <begin position="280"/>
        <end position="331"/>
    </location>
</feature>
<feature type="compositionally biased region" description="Low complexity" evidence="1">
    <location>
        <begin position="379"/>
        <end position="419"/>
    </location>
</feature>
<feature type="compositionally biased region" description="Low complexity" evidence="1">
    <location>
        <begin position="481"/>
        <end position="507"/>
    </location>
</feature>
<dbReference type="RefSeq" id="XP_062632115.1">
    <property type="nucleotide sequence ID" value="XM_062776131.1"/>
</dbReference>
<protein>
    <submittedName>
        <fullName evidence="2">Uncharacterized protein</fullName>
    </submittedName>
</protein>
<dbReference type="EMBL" id="CP086720">
    <property type="protein sequence ID" value="WOO86089.1"/>
    <property type="molecule type" value="Genomic_DNA"/>
</dbReference>
<name>A0AAF0YIY0_9TREE</name>
<reference evidence="2" key="1">
    <citation type="submission" date="2023-10" db="EMBL/GenBank/DDBJ databases">
        <authorList>
            <person name="Noh H."/>
        </authorList>
    </citation>
    <scope>NUCLEOTIDE SEQUENCE</scope>
    <source>
        <strain evidence="2">DUCC4014</strain>
    </source>
</reference>
<feature type="compositionally biased region" description="Polar residues" evidence="1">
    <location>
        <begin position="420"/>
        <end position="439"/>
    </location>
</feature>
<evidence type="ECO:0000313" key="2">
    <source>
        <dbReference type="EMBL" id="WOO86089.1"/>
    </source>
</evidence>
<proteinExistence type="predicted"/>
<keyword evidence="3" id="KW-1185">Reference proteome</keyword>
<feature type="region of interest" description="Disordered" evidence="1">
    <location>
        <begin position="105"/>
        <end position="137"/>
    </location>
</feature>
<feature type="region of interest" description="Disordered" evidence="1">
    <location>
        <begin position="357"/>
        <end position="533"/>
    </location>
</feature>
<feature type="compositionally biased region" description="Low complexity" evidence="1">
    <location>
        <begin position="287"/>
        <end position="305"/>
    </location>
</feature>
<feature type="compositionally biased region" description="Basic residues" evidence="1">
    <location>
        <begin position="468"/>
        <end position="480"/>
    </location>
</feature>
<feature type="compositionally biased region" description="Polar residues" evidence="1">
    <location>
        <begin position="457"/>
        <end position="467"/>
    </location>
</feature>
<feature type="compositionally biased region" description="Polar residues" evidence="1">
    <location>
        <begin position="119"/>
        <end position="130"/>
    </location>
</feature>
<accession>A0AAF0YIY0</accession>
<feature type="region of interest" description="Disordered" evidence="1">
    <location>
        <begin position="195"/>
        <end position="258"/>
    </location>
</feature>
<feature type="compositionally biased region" description="Pro residues" evidence="1">
    <location>
        <begin position="248"/>
        <end position="257"/>
    </location>
</feature>
<gene>
    <name evidence="2" type="ORF">LOC62_07G009578</name>
</gene>
<dbReference type="GeneID" id="87812739"/>
<dbReference type="AlphaFoldDB" id="A0AAF0YIY0"/>
<organism evidence="2 3">
    <name type="scientific">Vanrija pseudolonga</name>
    <dbReference type="NCBI Taxonomy" id="143232"/>
    <lineage>
        <taxon>Eukaryota</taxon>
        <taxon>Fungi</taxon>
        <taxon>Dikarya</taxon>
        <taxon>Basidiomycota</taxon>
        <taxon>Agaricomycotina</taxon>
        <taxon>Tremellomycetes</taxon>
        <taxon>Trichosporonales</taxon>
        <taxon>Trichosporonaceae</taxon>
        <taxon>Vanrija</taxon>
    </lineage>
</organism>
<evidence type="ECO:0000313" key="3">
    <source>
        <dbReference type="Proteomes" id="UP000827549"/>
    </source>
</evidence>
<evidence type="ECO:0000256" key="1">
    <source>
        <dbReference type="SAM" id="MobiDB-lite"/>
    </source>
</evidence>
<sequence>MSQLDTFVEQVKPTVAALAATFPDDHYLVKILCPRKRTMEEKIEIHRNYLRRELNERTKQASWNDDVAKLTHAMANLHLGASEAQAEPEPVKCATCKSIVSAPEATKTRASRGGPVAETSPTQESQQLSTEDTKQADASVAHLSTLSPEVISDIVNTASPNVSVAPIAMTSSAGAEQRSAISDATSTTAVIETVPALSPSAADTKPSSQGTVGTEHSLETPRSLNLGSDLVPAPAAATPGAHSKPAPTGTPSPPVPQVPWVQSEIRERHWTQRSAFFKKDYDDDDTSSTPLSSSPSSSSLVTVPSANSTPAELGTSERLPEVNTLQTTSSSNLQDALSAEITPSSAPTSIVQIEEAAANDESPAVRPNSEQTDDAGQEVSASPAPSDQPAEAEAASPPSTSVEPVTCPATSSATGTSAADPNSSTPPNASESLLQSKSESAAMVATSAPGSPGIPVSLTNDTAQSQAPKRKVTKAARGLRRPAPLRSAISSTSSASSPSPLDSDSTSGPADTAVITPFSEPMPLPQSSDVSDKSGSAAIATMKPFVLGLSLVTTPTPAIEATAPSTNPKAGPALVKEEPMATSPGDIPSATTAPNAAVEGSQDCPPRLSDDAPTLSNSDHIYARLFFKKVELSNAQWQALHYELRMPGDNPTPPSVENGSWAAKYVDDKMGKLSPKKLWAMAFFVKEVSGLMCHRGR</sequence>
<feature type="region of interest" description="Disordered" evidence="1">
    <location>
        <begin position="578"/>
        <end position="613"/>
    </location>
</feature>
<feature type="compositionally biased region" description="Polar residues" evidence="1">
    <location>
        <begin position="205"/>
        <end position="226"/>
    </location>
</feature>